<dbReference type="InterPro" id="IPR036736">
    <property type="entry name" value="ACP-like_sf"/>
</dbReference>
<dbReference type="PROSITE" id="PS50075">
    <property type="entry name" value="CARRIER"/>
    <property type="match status" value="1"/>
</dbReference>
<feature type="domain" description="Carrier" evidence="1">
    <location>
        <begin position="12"/>
        <end position="87"/>
    </location>
</feature>
<dbReference type="AlphaFoldDB" id="A0A164MLB3"/>
<organism evidence="2 3">
    <name type="scientific">Nocardia terpenica</name>
    <dbReference type="NCBI Taxonomy" id="455432"/>
    <lineage>
        <taxon>Bacteria</taxon>
        <taxon>Bacillati</taxon>
        <taxon>Actinomycetota</taxon>
        <taxon>Actinomycetes</taxon>
        <taxon>Mycobacteriales</taxon>
        <taxon>Nocardiaceae</taxon>
        <taxon>Nocardia</taxon>
    </lineage>
</organism>
<dbReference type="EMBL" id="LWGR01000007">
    <property type="protein sequence ID" value="KZM73462.1"/>
    <property type="molecule type" value="Genomic_DNA"/>
</dbReference>
<dbReference type="InterPro" id="IPR009081">
    <property type="entry name" value="PP-bd_ACP"/>
</dbReference>
<evidence type="ECO:0000313" key="3">
    <source>
        <dbReference type="Proteomes" id="UP000076512"/>
    </source>
</evidence>
<reference evidence="2 3" key="1">
    <citation type="submission" date="2016-04" db="EMBL/GenBank/DDBJ databases">
        <authorList>
            <person name="Evans L.H."/>
            <person name="Alamgir A."/>
            <person name="Owens N."/>
            <person name="Weber N.D."/>
            <person name="Virtaneva K."/>
            <person name="Barbian K."/>
            <person name="Babar A."/>
            <person name="Rosenke K."/>
        </authorList>
    </citation>
    <scope>NUCLEOTIDE SEQUENCE [LARGE SCALE GENOMIC DNA]</scope>
    <source>
        <strain evidence="2 3">IFM 0406</strain>
    </source>
</reference>
<name>A0A164MLB3_9NOCA</name>
<evidence type="ECO:0000313" key="2">
    <source>
        <dbReference type="EMBL" id="KZM73462.1"/>
    </source>
</evidence>
<comment type="caution">
    <text evidence="2">The sequence shown here is derived from an EMBL/GenBank/DDBJ whole genome shotgun (WGS) entry which is preliminary data.</text>
</comment>
<gene>
    <name evidence="2" type="ORF">AWN90_33050</name>
</gene>
<accession>A0A164MLB3</accession>
<proteinExistence type="predicted"/>
<dbReference type="STRING" id="455432.AWN90_33050"/>
<dbReference type="Proteomes" id="UP000076512">
    <property type="component" value="Unassembled WGS sequence"/>
</dbReference>
<keyword evidence="3" id="KW-1185">Reference proteome</keyword>
<sequence length="89" mass="9536">MNRPERSGAVTVTVEQTLHDILVDDLELSPEELHPDADLVADLGFDSLSFATGVAEIRDRLGVTLTKDAVFSCRTLGDLQRLVSGALAA</sequence>
<evidence type="ECO:0000259" key="1">
    <source>
        <dbReference type="PROSITE" id="PS50075"/>
    </source>
</evidence>
<dbReference type="Pfam" id="PF00550">
    <property type="entry name" value="PP-binding"/>
    <property type="match status" value="1"/>
</dbReference>
<dbReference type="Gene3D" id="1.10.1200.10">
    <property type="entry name" value="ACP-like"/>
    <property type="match status" value="1"/>
</dbReference>
<dbReference type="SUPFAM" id="SSF47336">
    <property type="entry name" value="ACP-like"/>
    <property type="match status" value="1"/>
</dbReference>
<protein>
    <recommendedName>
        <fullName evidence="1">Carrier domain-containing protein</fullName>
    </recommendedName>
</protein>